<dbReference type="InterPro" id="IPR029045">
    <property type="entry name" value="ClpP/crotonase-like_dom_sf"/>
</dbReference>
<evidence type="ECO:0000313" key="3">
    <source>
        <dbReference type="EMBL" id="MFB5758933.1"/>
    </source>
</evidence>
<comment type="caution">
    <text evidence="3">The sequence shown here is derived from an EMBL/GenBank/DDBJ whole genome shotgun (WGS) entry which is preliminary data.</text>
</comment>
<name>A0ABV5BUH8_9BACL</name>
<keyword evidence="4" id="KW-1185">Reference proteome</keyword>
<reference evidence="3 4" key="1">
    <citation type="submission" date="2024-09" db="EMBL/GenBank/DDBJ databases">
        <title>Paenibacillus zeirhizospherea sp. nov., isolated from surface of the maize (Zea mays) roots in a horticulture field, Hungary.</title>
        <authorList>
            <person name="Marton D."/>
            <person name="Farkas M."/>
            <person name="Bedics A."/>
            <person name="Toth E."/>
            <person name="Tancsics A."/>
            <person name="Boka K."/>
            <person name="Marati G."/>
            <person name="Kriszt B."/>
            <person name="Cserhati M."/>
        </authorList>
    </citation>
    <scope>NUCLEOTIDE SEQUENCE [LARGE SCALE GENOMIC DNA]</scope>
    <source>
        <strain evidence="3 4">JCM 18446</strain>
    </source>
</reference>
<dbReference type="Proteomes" id="UP001580430">
    <property type="component" value="Unassembled WGS sequence"/>
</dbReference>
<dbReference type="InterPro" id="IPR023562">
    <property type="entry name" value="ClpP/TepA"/>
</dbReference>
<comment type="similarity">
    <text evidence="1 2">Belongs to the peptidase S14 family.</text>
</comment>
<dbReference type="PANTHER" id="PTHR10381:SF11">
    <property type="entry name" value="ATP-DEPENDENT CLP PROTEASE PROTEOLYTIC SUBUNIT, MITOCHONDRIAL"/>
    <property type="match status" value="1"/>
</dbReference>
<evidence type="ECO:0000256" key="1">
    <source>
        <dbReference type="ARBA" id="ARBA00007039"/>
    </source>
</evidence>
<evidence type="ECO:0000256" key="2">
    <source>
        <dbReference type="RuleBase" id="RU003567"/>
    </source>
</evidence>
<dbReference type="GO" id="GO:0008233">
    <property type="term" value="F:peptidase activity"/>
    <property type="evidence" value="ECO:0007669"/>
    <property type="project" value="UniProtKB-KW"/>
</dbReference>
<dbReference type="GO" id="GO:0006508">
    <property type="term" value="P:proteolysis"/>
    <property type="evidence" value="ECO:0007669"/>
    <property type="project" value="UniProtKB-KW"/>
</dbReference>
<keyword evidence="3" id="KW-0378">Hydrolase</keyword>
<sequence length="181" mass="20842">MNENKTLSRTIYLNLEINKESAGKIIKEICDINEEDDKKESELKEYTRTPIKLIMNSYGGVCYDGLAICAAIDSSKTPVHTYVYGYAMSMGLLISSFGKKRCAHELATFMYHSVSSWAEGKVETMREDVNEALRLRDLYTKHLLQRTKIPKERIEEVQNYKQDWFITAEEALELGIIDEII</sequence>
<dbReference type="RefSeq" id="WP_375518185.1">
    <property type="nucleotide sequence ID" value="NZ_JBHIRY010000001.1"/>
</dbReference>
<protein>
    <recommendedName>
        <fullName evidence="2">ATP-dependent Clp protease proteolytic subunit</fullName>
    </recommendedName>
</protein>
<dbReference type="Pfam" id="PF00574">
    <property type="entry name" value="CLP_protease"/>
    <property type="match status" value="1"/>
</dbReference>
<dbReference type="Gene3D" id="3.90.226.10">
    <property type="entry name" value="2-enoyl-CoA Hydratase, Chain A, domain 1"/>
    <property type="match status" value="1"/>
</dbReference>
<dbReference type="CDD" id="cd07017">
    <property type="entry name" value="S14_ClpP_2"/>
    <property type="match status" value="1"/>
</dbReference>
<dbReference type="PANTHER" id="PTHR10381">
    <property type="entry name" value="ATP-DEPENDENT CLP PROTEASE PROTEOLYTIC SUBUNIT"/>
    <property type="match status" value="1"/>
</dbReference>
<dbReference type="EMBL" id="JBHIRY010000001">
    <property type="protein sequence ID" value="MFB5758933.1"/>
    <property type="molecule type" value="Genomic_DNA"/>
</dbReference>
<organism evidence="3 4">
    <name type="scientific">Paenibacillus medicaginis</name>
    <dbReference type="NCBI Taxonomy" id="1470560"/>
    <lineage>
        <taxon>Bacteria</taxon>
        <taxon>Bacillati</taxon>
        <taxon>Bacillota</taxon>
        <taxon>Bacilli</taxon>
        <taxon>Bacillales</taxon>
        <taxon>Paenibacillaceae</taxon>
        <taxon>Paenibacillus</taxon>
    </lineage>
</organism>
<dbReference type="PRINTS" id="PR00127">
    <property type="entry name" value="CLPPROTEASEP"/>
</dbReference>
<evidence type="ECO:0000313" key="4">
    <source>
        <dbReference type="Proteomes" id="UP001580430"/>
    </source>
</evidence>
<dbReference type="InterPro" id="IPR001907">
    <property type="entry name" value="ClpP"/>
</dbReference>
<keyword evidence="3" id="KW-0645">Protease</keyword>
<dbReference type="SUPFAM" id="SSF52096">
    <property type="entry name" value="ClpP/crotonase"/>
    <property type="match status" value="1"/>
</dbReference>
<proteinExistence type="inferred from homology"/>
<accession>A0ABV5BUH8</accession>
<gene>
    <name evidence="3" type="ORF">ACE5LO_00870</name>
</gene>